<keyword evidence="2" id="KW-1185">Reference proteome</keyword>
<dbReference type="GO" id="GO:0016579">
    <property type="term" value="P:protein deubiquitination"/>
    <property type="evidence" value="ECO:0007669"/>
    <property type="project" value="TreeGrafter"/>
</dbReference>
<dbReference type="Pfam" id="PF02338">
    <property type="entry name" value="OTU"/>
    <property type="match status" value="1"/>
</dbReference>
<dbReference type="SUPFAM" id="SSF54001">
    <property type="entry name" value="Cysteine proteinases"/>
    <property type="match status" value="1"/>
</dbReference>
<dbReference type="WBParaSite" id="PSAMB.scaffold5667size11139.g27096.t1">
    <property type="protein sequence ID" value="PSAMB.scaffold5667size11139.g27096.t1"/>
    <property type="gene ID" value="PSAMB.scaffold5667size11139.g27096"/>
</dbReference>
<dbReference type="InterPro" id="IPR038765">
    <property type="entry name" value="Papain-like_cys_pep_sf"/>
</dbReference>
<dbReference type="AlphaFoldDB" id="A0A914WZ46"/>
<dbReference type="GO" id="GO:0004843">
    <property type="term" value="F:cysteine-type deubiquitinase activity"/>
    <property type="evidence" value="ECO:0007669"/>
    <property type="project" value="TreeGrafter"/>
</dbReference>
<protein>
    <submittedName>
        <fullName evidence="3">OTU domain-containing protein</fullName>
    </submittedName>
</protein>
<reference evidence="3" key="1">
    <citation type="submission" date="2022-11" db="UniProtKB">
        <authorList>
            <consortium name="WormBaseParasite"/>
        </authorList>
    </citation>
    <scope>IDENTIFICATION</scope>
</reference>
<feature type="domain" description="OTU" evidence="1">
    <location>
        <begin position="124"/>
        <end position="265"/>
    </location>
</feature>
<organism evidence="2 3">
    <name type="scientific">Plectus sambesii</name>
    <dbReference type="NCBI Taxonomy" id="2011161"/>
    <lineage>
        <taxon>Eukaryota</taxon>
        <taxon>Metazoa</taxon>
        <taxon>Ecdysozoa</taxon>
        <taxon>Nematoda</taxon>
        <taxon>Chromadorea</taxon>
        <taxon>Plectida</taxon>
        <taxon>Plectina</taxon>
        <taxon>Plectoidea</taxon>
        <taxon>Plectidae</taxon>
        <taxon>Plectus</taxon>
    </lineage>
</organism>
<accession>A0A914WZ46</accession>
<evidence type="ECO:0000313" key="2">
    <source>
        <dbReference type="Proteomes" id="UP000887566"/>
    </source>
</evidence>
<sequence length="265" mass="29819">MVSCAQLKLFINKLASIVATTITKSDKSKSEAYNLSPAKKICLSPSAKKTSLSPPPAFQLTTIPIISDALNYVASTNQDMRFKPPTKGYMIINSSPLDIHRNRIVHPQFGTARMFHHTAPPKAKNIRNIVANGNCLFHAYSFCLTSSEQHHLTVWRLICGYMEFFSSVWQPLVGTHTISEYLDRGVRYSGIGRDHWGTEIEILAFTDMCNCMIYVYNNHNSARNIKQYEGYGPRPHADYPATSIADLTTFLSYNAHNHFEVVLSP</sequence>
<dbReference type="InterPro" id="IPR050704">
    <property type="entry name" value="Peptidase_C85-like"/>
</dbReference>
<dbReference type="Gene3D" id="3.90.70.80">
    <property type="match status" value="1"/>
</dbReference>
<dbReference type="InterPro" id="IPR003323">
    <property type="entry name" value="OTU_dom"/>
</dbReference>
<name>A0A914WZ46_9BILA</name>
<dbReference type="PANTHER" id="PTHR12419">
    <property type="entry name" value="OTU DOMAIN CONTAINING PROTEIN"/>
    <property type="match status" value="1"/>
</dbReference>
<dbReference type="Proteomes" id="UP000887566">
    <property type="component" value="Unplaced"/>
</dbReference>
<proteinExistence type="predicted"/>
<evidence type="ECO:0000313" key="3">
    <source>
        <dbReference type="WBParaSite" id="PSAMB.scaffold5667size11139.g27096.t1"/>
    </source>
</evidence>
<evidence type="ECO:0000259" key="1">
    <source>
        <dbReference type="PROSITE" id="PS50802"/>
    </source>
</evidence>
<dbReference type="PROSITE" id="PS50802">
    <property type="entry name" value="OTU"/>
    <property type="match status" value="1"/>
</dbReference>